<dbReference type="EMBL" id="MT145188">
    <property type="protein sequence ID" value="QJI04644.1"/>
    <property type="molecule type" value="Genomic_DNA"/>
</dbReference>
<protein>
    <submittedName>
        <fullName evidence="1">Uncharacterized protein</fullName>
    </submittedName>
</protein>
<sequence length="63" mass="7081">MGTWTHAICEGCWIIKCMYKEPVKLINRVAETCCFCGDSTVSGIYIREDPAKVKYCKCISGVK</sequence>
<accession>A0A6H1ZC26</accession>
<reference evidence="1" key="1">
    <citation type="submission" date="2020-03" db="EMBL/GenBank/DDBJ databases">
        <title>The deep terrestrial virosphere.</title>
        <authorList>
            <person name="Holmfeldt K."/>
            <person name="Nilsson E."/>
            <person name="Simone D."/>
            <person name="Lopez-Fernandez M."/>
            <person name="Wu X."/>
            <person name="de Brujin I."/>
            <person name="Lundin D."/>
            <person name="Andersson A."/>
            <person name="Bertilsson S."/>
            <person name="Dopson M."/>
        </authorList>
    </citation>
    <scope>NUCLEOTIDE SEQUENCE</scope>
    <source>
        <strain evidence="4">MM415A00105</strain>
        <strain evidence="2">MM415B00347</strain>
        <strain evidence="1">TM448A00170</strain>
        <strain evidence="3">TM448B00479</strain>
    </source>
</reference>
<dbReference type="AlphaFoldDB" id="A0A6H1ZC26"/>
<gene>
    <name evidence="4" type="ORF">MM415A00105_0036</name>
    <name evidence="2" type="ORF">MM415B00347_0003</name>
    <name evidence="1" type="ORF">TM448A00170_0018</name>
    <name evidence="3" type="ORF">TM448B00479_0024</name>
</gene>
<proteinExistence type="predicted"/>
<name>A0A6H1ZC26_9ZZZZ</name>
<evidence type="ECO:0000313" key="4">
    <source>
        <dbReference type="EMBL" id="QJI04644.1"/>
    </source>
</evidence>
<dbReference type="EMBL" id="MT141555">
    <property type="protein sequence ID" value="QJA66435.1"/>
    <property type="molecule type" value="Genomic_DNA"/>
</dbReference>
<evidence type="ECO:0000313" key="1">
    <source>
        <dbReference type="EMBL" id="QJA44927.1"/>
    </source>
</evidence>
<evidence type="ECO:0000313" key="2">
    <source>
        <dbReference type="EMBL" id="QJA66435.1"/>
    </source>
</evidence>
<evidence type="ECO:0000313" key="3">
    <source>
        <dbReference type="EMBL" id="QJH95615.1"/>
    </source>
</evidence>
<dbReference type="EMBL" id="MT143983">
    <property type="protein sequence ID" value="QJA44927.1"/>
    <property type="molecule type" value="Genomic_DNA"/>
</dbReference>
<dbReference type="EMBL" id="MT144624">
    <property type="protein sequence ID" value="QJH95615.1"/>
    <property type="molecule type" value="Genomic_DNA"/>
</dbReference>
<organism evidence="1">
    <name type="scientific">viral metagenome</name>
    <dbReference type="NCBI Taxonomy" id="1070528"/>
    <lineage>
        <taxon>unclassified sequences</taxon>
        <taxon>metagenomes</taxon>
        <taxon>organismal metagenomes</taxon>
    </lineage>
</organism>